<feature type="domain" description="Reverse transcriptase" evidence="1">
    <location>
        <begin position="14"/>
        <end position="199"/>
    </location>
</feature>
<dbReference type="InterPro" id="IPR044730">
    <property type="entry name" value="RNase_H-like_dom_plant"/>
</dbReference>
<reference evidence="3" key="2">
    <citation type="submission" date="2021-03" db="UniProtKB">
        <authorList>
            <consortium name="EnsemblPlants"/>
        </authorList>
    </citation>
    <scope>IDENTIFICATION</scope>
</reference>
<dbReference type="InterPro" id="IPR000477">
    <property type="entry name" value="RT_dom"/>
</dbReference>
<dbReference type="CDD" id="cd01650">
    <property type="entry name" value="RT_nLTR_like"/>
    <property type="match status" value="1"/>
</dbReference>
<dbReference type="EnsemblPlants" id="evm.model.03.718">
    <property type="protein sequence ID" value="cds.evm.model.03.718"/>
    <property type="gene ID" value="evm.TU.03.718"/>
</dbReference>
<dbReference type="EMBL" id="UZAU01000265">
    <property type="status" value="NOT_ANNOTATED_CDS"/>
    <property type="molecule type" value="Genomic_DNA"/>
</dbReference>
<dbReference type="AlphaFoldDB" id="A0A803PA42"/>
<proteinExistence type="predicted"/>
<dbReference type="PANTHER" id="PTHR46890">
    <property type="entry name" value="NON-LTR RETROLELEMENT REVERSE TRANSCRIPTASE-LIKE PROTEIN-RELATED"/>
    <property type="match status" value="1"/>
</dbReference>
<evidence type="ECO:0000313" key="3">
    <source>
        <dbReference type="EnsemblPlants" id="cds.evm.model.03.718"/>
    </source>
</evidence>
<dbReference type="Gramene" id="evm.model.03.718">
    <property type="protein sequence ID" value="cds.evm.model.03.718"/>
    <property type="gene ID" value="evm.TU.03.718"/>
</dbReference>
<dbReference type="Pfam" id="PF00078">
    <property type="entry name" value="RVT_1"/>
    <property type="match status" value="1"/>
</dbReference>
<dbReference type="CDD" id="cd06222">
    <property type="entry name" value="RNase_H_like"/>
    <property type="match status" value="1"/>
</dbReference>
<accession>A0A803PA42</accession>
<evidence type="ECO:0000259" key="1">
    <source>
        <dbReference type="Pfam" id="PF00078"/>
    </source>
</evidence>
<dbReference type="InterPro" id="IPR043502">
    <property type="entry name" value="DNA/RNA_pol_sf"/>
</dbReference>
<organism evidence="3 4">
    <name type="scientific">Cannabis sativa</name>
    <name type="common">Hemp</name>
    <name type="synonym">Marijuana</name>
    <dbReference type="NCBI Taxonomy" id="3483"/>
    <lineage>
        <taxon>Eukaryota</taxon>
        <taxon>Viridiplantae</taxon>
        <taxon>Streptophyta</taxon>
        <taxon>Embryophyta</taxon>
        <taxon>Tracheophyta</taxon>
        <taxon>Spermatophyta</taxon>
        <taxon>Magnoliopsida</taxon>
        <taxon>eudicotyledons</taxon>
        <taxon>Gunneridae</taxon>
        <taxon>Pentapetalae</taxon>
        <taxon>rosids</taxon>
        <taxon>fabids</taxon>
        <taxon>Rosales</taxon>
        <taxon>Cannabaceae</taxon>
        <taxon>Cannabis</taxon>
    </lineage>
</organism>
<feature type="domain" description="RNase H type-1" evidence="2">
    <location>
        <begin position="257"/>
        <end position="352"/>
    </location>
</feature>
<evidence type="ECO:0000259" key="2">
    <source>
        <dbReference type="Pfam" id="PF13456"/>
    </source>
</evidence>
<dbReference type="InterPro" id="IPR052343">
    <property type="entry name" value="Retrotransposon-Effector_Assoc"/>
</dbReference>
<keyword evidence="4" id="KW-1185">Reference proteome</keyword>
<sequence>MTSLKMPQVFSMATTIANRLKLVLNSLISPNQSAFLPGRLISDNIIIAQEVAHSIKLKSRGKSGWMAVKLDMAKAFDRVEWPFIVAILRKFQFPHRFIHLIFACISTAKFQFNLNGKVVGNVIPSRGIRQGDPLSPYLFLLCAEGFSSLLHQQERNNAIVGFKVARRAPAISHLLFADDSFLFCQASISSCNTIKEVLQSNKALKGQAHDQTHAILDLAHSYLAEFQHSQSAPVPISRTRDILVSRSPPASGLLKLNVDATISKNIEKVGFGGIIRNSDGLVVAALAQPYIGGGAVATLEAKSLLSMLRWCIDEHFLVQEVETDCKAITDALTNNKEDVSVFGDLICQIKEALSLIPNA</sequence>
<dbReference type="Pfam" id="PF13456">
    <property type="entry name" value="RVT_3"/>
    <property type="match status" value="1"/>
</dbReference>
<reference evidence="3" key="1">
    <citation type="submission" date="2018-11" db="EMBL/GenBank/DDBJ databases">
        <authorList>
            <person name="Grassa J C."/>
        </authorList>
    </citation>
    <scope>NUCLEOTIDE SEQUENCE [LARGE SCALE GENOMIC DNA]</scope>
</reference>
<dbReference type="InterPro" id="IPR002156">
    <property type="entry name" value="RNaseH_domain"/>
</dbReference>
<dbReference type="PANTHER" id="PTHR46890:SF48">
    <property type="entry name" value="RNA-DIRECTED DNA POLYMERASE"/>
    <property type="match status" value="1"/>
</dbReference>
<evidence type="ECO:0000313" key="4">
    <source>
        <dbReference type="Proteomes" id="UP000596661"/>
    </source>
</evidence>
<dbReference type="GO" id="GO:0003676">
    <property type="term" value="F:nucleic acid binding"/>
    <property type="evidence" value="ECO:0007669"/>
    <property type="project" value="InterPro"/>
</dbReference>
<dbReference type="GO" id="GO:0004523">
    <property type="term" value="F:RNA-DNA hybrid ribonuclease activity"/>
    <property type="evidence" value="ECO:0007669"/>
    <property type="project" value="InterPro"/>
</dbReference>
<evidence type="ECO:0008006" key="5">
    <source>
        <dbReference type="Google" id="ProtNLM"/>
    </source>
</evidence>
<dbReference type="SUPFAM" id="SSF56672">
    <property type="entry name" value="DNA/RNA polymerases"/>
    <property type="match status" value="1"/>
</dbReference>
<name>A0A803PA42_CANSA</name>
<protein>
    <recommendedName>
        <fullName evidence="5">Reverse transcriptase domain-containing protein</fullName>
    </recommendedName>
</protein>
<dbReference type="Proteomes" id="UP000596661">
    <property type="component" value="Chromosome 3"/>
</dbReference>